<dbReference type="AlphaFoldDB" id="B7FTS1"/>
<keyword evidence="1" id="KW-0833">Ubl conjugation pathway</keyword>
<dbReference type="GO" id="GO:0031146">
    <property type="term" value="P:SCF-dependent proteasomal ubiquitin-dependent protein catabolic process"/>
    <property type="evidence" value="ECO:0007669"/>
    <property type="project" value="TreeGrafter"/>
</dbReference>
<reference evidence="5" key="2">
    <citation type="submission" date="2008-08" db="EMBL/GenBank/DDBJ databases">
        <authorList>
            <consortium name="Diatom Consortium"/>
            <person name="Grigoriev I."/>
            <person name="Grimwood J."/>
            <person name="Kuo A."/>
            <person name="Otillar R.P."/>
            <person name="Salamov A."/>
            <person name="Detter J.C."/>
            <person name="Lindquist E."/>
            <person name="Shapiro H."/>
            <person name="Lucas S."/>
            <person name="Glavina del Rio T."/>
            <person name="Pitluck S."/>
            <person name="Rokhsar D."/>
            <person name="Bowler C."/>
        </authorList>
    </citation>
    <scope>GENOME REANNOTATION</scope>
    <source>
        <strain evidence="5">CCAP 1055/1</strain>
    </source>
</reference>
<dbReference type="eggNOG" id="ENOG502SB1N">
    <property type="taxonomic scope" value="Eukaryota"/>
</dbReference>
<dbReference type="HOGENOM" id="CLU_726611_0_0_1"/>
<reference evidence="4 5" key="1">
    <citation type="journal article" date="2008" name="Nature">
        <title>The Phaeodactylum genome reveals the evolutionary history of diatom genomes.</title>
        <authorList>
            <person name="Bowler C."/>
            <person name="Allen A.E."/>
            <person name="Badger J.H."/>
            <person name="Grimwood J."/>
            <person name="Jabbari K."/>
            <person name="Kuo A."/>
            <person name="Maheswari U."/>
            <person name="Martens C."/>
            <person name="Maumus F."/>
            <person name="Otillar R.P."/>
            <person name="Rayko E."/>
            <person name="Salamov A."/>
            <person name="Vandepoele K."/>
            <person name="Beszteri B."/>
            <person name="Gruber A."/>
            <person name="Heijde M."/>
            <person name="Katinka M."/>
            <person name="Mock T."/>
            <person name="Valentin K."/>
            <person name="Verret F."/>
            <person name="Berges J.A."/>
            <person name="Brownlee C."/>
            <person name="Cadoret J.P."/>
            <person name="Chiovitti A."/>
            <person name="Choi C.J."/>
            <person name="Coesel S."/>
            <person name="De Martino A."/>
            <person name="Detter J.C."/>
            <person name="Durkin C."/>
            <person name="Falciatore A."/>
            <person name="Fournet J."/>
            <person name="Haruta M."/>
            <person name="Huysman M.J."/>
            <person name="Jenkins B.D."/>
            <person name="Jiroutova K."/>
            <person name="Jorgensen R.E."/>
            <person name="Joubert Y."/>
            <person name="Kaplan A."/>
            <person name="Kroger N."/>
            <person name="Kroth P.G."/>
            <person name="La Roche J."/>
            <person name="Lindquist E."/>
            <person name="Lommer M."/>
            <person name="Martin-Jezequel V."/>
            <person name="Lopez P.J."/>
            <person name="Lucas S."/>
            <person name="Mangogna M."/>
            <person name="McGinnis K."/>
            <person name="Medlin L.K."/>
            <person name="Montsant A."/>
            <person name="Oudot-Le Secq M.P."/>
            <person name="Napoli C."/>
            <person name="Obornik M."/>
            <person name="Parker M.S."/>
            <person name="Petit J.L."/>
            <person name="Porcel B.M."/>
            <person name="Poulsen N."/>
            <person name="Robison M."/>
            <person name="Rychlewski L."/>
            <person name="Rynearson T.A."/>
            <person name="Schmutz J."/>
            <person name="Shapiro H."/>
            <person name="Siaut M."/>
            <person name="Stanley M."/>
            <person name="Sussman M.R."/>
            <person name="Taylor A.R."/>
            <person name="Vardi A."/>
            <person name="von Dassow P."/>
            <person name="Vyverman W."/>
            <person name="Willis A."/>
            <person name="Wyrwicz L.S."/>
            <person name="Rokhsar D.S."/>
            <person name="Weissenbach J."/>
            <person name="Armbrust E.V."/>
            <person name="Green B.R."/>
            <person name="Van de Peer Y."/>
            <person name="Grigoriev I.V."/>
        </authorList>
    </citation>
    <scope>NUCLEOTIDE SEQUENCE [LARGE SCALE GENOMIC DNA]</scope>
    <source>
        <strain evidence="4 5">CCAP 1055/1</strain>
    </source>
</reference>
<dbReference type="GO" id="GO:0019005">
    <property type="term" value="C:SCF ubiquitin ligase complex"/>
    <property type="evidence" value="ECO:0007669"/>
    <property type="project" value="TreeGrafter"/>
</dbReference>
<feature type="region of interest" description="Disordered" evidence="2">
    <location>
        <begin position="75"/>
        <end position="122"/>
    </location>
</feature>
<dbReference type="PANTHER" id="PTHR12874">
    <property type="entry name" value="F-BOX ONLY PROTEIN 48-RELATED"/>
    <property type="match status" value="1"/>
</dbReference>
<evidence type="ECO:0000256" key="1">
    <source>
        <dbReference type="ARBA" id="ARBA00022786"/>
    </source>
</evidence>
<dbReference type="InterPro" id="IPR036047">
    <property type="entry name" value="F-box-like_dom_sf"/>
</dbReference>
<dbReference type="PaxDb" id="2850-Phatr44342"/>
<dbReference type="Proteomes" id="UP000000759">
    <property type="component" value="Chromosome 4"/>
</dbReference>
<dbReference type="SUPFAM" id="SSF81383">
    <property type="entry name" value="F-box domain"/>
    <property type="match status" value="1"/>
</dbReference>
<name>B7FTS1_PHATC</name>
<dbReference type="SMART" id="SM00256">
    <property type="entry name" value="FBOX"/>
    <property type="match status" value="1"/>
</dbReference>
<dbReference type="Pfam" id="PF19270">
    <property type="entry name" value="FBO_C"/>
    <property type="match status" value="1"/>
</dbReference>
<gene>
    <name evidence="4" type="ORF">PHATRDRAFT_44342</name>
</gene>
<proteinExistence type="predicted"/>
<protein>
    <recommendedName>
        <fullName evidence="3">F-box domain-containing protein</fullName>
    </recommendedName>
</protein>
<feature type="domain" description="F-box" evidence="3">
    <location>
        <begin position="147"/>
        <end position="193"/>
    </location>
</feature>
<dbReference type="RefSeq" id="XP_002178467.1">
    <property type="nucleotide sequence ID" value="XM_002178431.1"/>
</dbReference>
<sequence>MSATEALVPAVITAHTDGSAEESNELWFREEERWELTWPIWHMLPRHERKALAQQHGYSTIGEFEEFMTLQRAVGDSNDTPRSRPDENNLIPSSERSSQGKKKIRGRTEDKDADGNSSSDEKLEKKIECELASAAGHLSIEELLDVGGQILMIPDDILHKVFEWLPVDAYGTLSLVSPHWKAFTRTEAVYKRLCERLYLNQSKRRALHVSRFGNSYRAMLELRPRVRAGGGIYVLKFARVKKIQRDMWTEIPVGAVLETVYYRYLYFQEDGRVLYALTAASPHEMFRRFLKVCLTRQPDKAAVWGTYEVSKSTVTINARQAWQYVRLEVSIQPESVHGRNGLLRFDRHMASSIGDFDDWSRDRTVFEVPSEPFRFVKDRRL</sequence>
<dbReference type="InterPro" id="IPR001810">
    <property type="entry name" value="F-box_dom"/>
</dbReference>
<dbReference type="GO" id="GO:0005737">
    <property type="term" value="C:cytoplasm"/>
    <property type="evidence" value="ECO:0007669"/>
    <property type="project" value="TreeGrafter"/>
</dbReference>
<evidence type="ECO:0000313" key="4">
    <source>
        <dbReference type="EMBL" id="EEC50132.1"/>
    </source>
</evidence>
<organism evidence="4 5">
    <name type="scientific">Phaeodactylum tricornutum (strain CCAP 1055/1)</name>
    <dbReference type="NCBI Taxonomy" id="556484"/>
    <lineage>
        <taxon>Eukaryota</taxon>
        <taxon>Sar</taxon>
        <taxon>Stramenopiles</taxon>
        <taxon>Ochrophyta</taxon>
        <taxon>Bacillariophyta</taxon>
        <taxon>Bacillariophyceae</taxon>
        <taxon>Bacillariophycidae</taxon>
        <taxon>Naviculales</taxon>
        <taxon>Phaeodactylaceae</taxon>
        <taxon>Phaeodactylum</taxon>
    </lineage>
</organism>
<dbReference type="KEGG" id="pti:PHATRDRAFT_44342"/>
<dbReference type="InterPro" id="IPR045464">
    <property type="entry name" value="Hrt3/FBXO9_C"/>
</dbReference>
<dbReference type="Pfam" id="PF12937">
    <property type="entry name" value="F-box-like"/>
    <property type="match status" value="1"/>
</dbReference>
<evidence type="ECO:0000259" key="3">
    <source>
        <dbReference type="PROSITE" id="PS50181"/>
    </source>
</evidence>
<dbReference type="OMA" id="MWTEIPV"/>
<accession>B7FTS1</accession>
<dbReference type="CDD" id="cd09917">
    <property type="entry name" value="F-box_SF"/>
    <property type="match status" value="1"/>
</dbReference>
<evidence type="ECO:0000313" key="5">
    <source>
        <dbReference type="Proteomes" id="UP000000759"/>
    </source>
</evidence>
<dbReference type="GeneID" id="7197821"/>
<dbReference type="Gene3D" id="1.20.1280.50">
    <property type="match status" value="1"/>
</dbReference>
<dbReference type="OrthoDB" id="2117972at2759"/>
<evidence type="ECO:0000256" key="2">
    <source>
        <dbReference type="SAM" id="MobiDB-lite"/>
    </source>
</evidence>
<dbReference type="PROSITE" id="PS50181">
    <property type="entry name" value="FBOX"/>
    <property type="match status" value="1"/>
</dbReference>
<feature type="compositionally biased region" description="Basic and acidic residues" evidence="2">
    <location>
        <begin position="106"/>
        <end position="122"/>
    </location>
</feature>
<keyword evidence="5" id="KW-1185">Reference proteome</keyword>
<dbReference type="InParanoid" id="B7FTS1"/>
<dbReference type="EMBL" id="CM000607">
    <property type="protein sequence ID" value="EEC50132.1"/>
    <property type="molecule type" value="Genomic_DNA"/>
</dbReference>
<dbReference type="PANTHER" id="PTHR12874:SF9">
    <property type="entry name" value="F-BOX ONLY PROTEIN 48"/>
    <property type="match status" value="1"/>
</dbReference>